<evidence type="ECO:0008006" key="5">
    <source>
        <dbReference type="Google" id="ProtNLM"/>
    </source>
</evidence>
<sequence length="382" mass="42596">MLAKFATGLAAIIALSHTFNAHAESWFEVEVFIFERQSNSLEQWPDLSAPNKNKQLIDIITPEISTDITGVAIGLSGCDASDWALDTSGCNDPKVSNNTKSYPSILPFTIAAKTPRHAFIGESAVLLSEQQGQFKQLINTLNREGNIQGLVHLTWQQNMQSRRNAKAIRIIGGRDFSKQFTYHGQPVSQSQPSPAVTMIGDYSALGSINTPAPVMPVWELDGSINIYLSHYLYIETDLFLRKVSQKLMDPNHGELMGFNSPSTEKVMTPFLQSIPLDQNRRVRSGQIHYFDHPQMGLVMQIRKMEQPTQVKPIVIEQNIGQYSEQRSEQRSERQIEPQPYQTEGVPVTPNGSNKLPVKAGQIQPLQPAAAEVFVPEIKPFEG</sequence>
<feature type="compositionally biased region" description="Basic and acidic residues" evidence="1">
    <location>
        <begin position="325"/>
        <end position="335"/>
    </location>
</feature>
<keyword evidence="2" id="KW-0732">Signal</keyword>
<name>Q12NL9_SHEDO</name>
<evidence type="ECO:0000313" key="3">
    <source>
        <dbReference type="EMBL" id="ABE54957.1"/>
    </source>
</evidence>
<protein>
    <recommendedName>
        <fullName evidence="5">Peptidoglycan-binding LysM</fullName>
    </recommendedName>
</protein>
<gene>
    <name evidence="3" type="ordered locus">Sden_1673</name>
</gene>
<proteinExistence type="predicted"/>
<dbReference type="OrthoDB" id="5566524at2"/>
<dbReference type="AlphaFoldDB" id="Q12NL9"/>
<dbReference type="EMBL" id="CP000302">
    <property type="protein sequence ID" value="ABE54957.1"/>
    <property type="molecule type" value="Genomic_DNA"/>
</dbReference>
<evidence type="ECO:0000313" key="4">
    <source>
        <dbReference type="Proteomes" id="UP000001982"/>
    </source>
</evidence>
<evidence type="ECO:0000256" key="2">
    <source>
        <dbReference type="SAM" id="SignalP"/>
    </source>
</evidence>
<dbReference type="InterPro" id="IPR021241">
    <property type="entry name" value="CsiV"/>
</dbReference>
<dbReference type="RefSeq" id="WP_011496115.1">
    <property type="nucleotide sequence ID" value="NC_007954.1"/>
</dbReference>
<dbReference type="HOGENOM" id="CLU_072067_0_0_6"/>
<accession>Q12NL9</accession>
<feature type="signal peptide" evidence="2">
    <location>
        <begin position="1"/>
        <end position="23"/>
    </location>
</feature>
<dbReference type="STRING" id="318161.Sden_1673"/>
<reference evidence="3 4" key="1">
    <citation type="submission" date="2006-03" db="EMBL/GenBank/DDBJ databases">
        <title>Complete sequence of Shewanella denitrificans OS217.</title>
        <authorList>
            <consortium name="US DOE Joint Genome Institute"/>
            <person name="Copeland A."/>
            <person name="Lucas S."/>
            <person name="Lapidus A."/>
            <person name="Barry K."/>
            <person name="Detter J.C."/>
            <person name="Glavina del Rio T."/>
            <person name="Hammon N."/>
            <person name="Israni S."/>
            <person name="Dalin E."/>
            <person name="Tice H."/>
            <person name="Pitluck S."/>
            <person name="Brettin T."/>
            <person name="Bruce D."/>
            <person name="Han C."/>
            <person name="Tapia R."/>
            <person name="Gilna P."/>
            <person name="Kiss H."/>
            <person name="Schmutz J."/>
            <person name="Larimer F."/>
            <person name="Land M."/>
            <person name="Hauser L."/>
            <person name="Kyrpides N."/>
            <person name="Lykidis A."/>
            <person name="Richardson P."/>
        </authorList>
    </citation>
    <scope>NUCLEOTIDE SEQUENCE [LARGE SCALE GENOMIC DNA]</scope>
    <source>
        <strain evidence="4">OS217 / ATCC BAA-1090 / DSM 15013</strain>
    </source>
</reference>
<dbReference type="KEGG" id="sdn:Sden_1673"/>
<feature type="region of interest" description="Disordered" evidence="1">
    <location>
        <begin position="322"/>
        <end position="358"/>
    </location>
</feature>
<dbReference type="Pfam" id="PF10972">
    <property type="entry name" value="CsiV"/>
    <property type="match status" value="1"/>
</dbReference>
<feature type="chain" id="PRO_5004181550" description="Peptidoglycan-binding LysM" evidence="2">
    <location>
        <begin position="24"/>
        <end position="382"/>
    </location>
</feature>
<dbReference type="eggNOG" id="ENOG5032UIH">
    <property type="taxonomic scope" value="Bacteria"/>
</dbReference>
<keyword evidence="4" id="KW-1185">Reference proteome</keyword>
<organism evidence="3 4">
    <name type="scientific">Shewanella denitrificans (strain OS217 / ATCC BAA-1090 / DSM 15013)</name>
    <dbReference type="NCBI Taxonomy" id="318161"/>
    <lineage>
        <taxon>Bacteria</taxon>
        <taxon>Pseudomonadati</taxon>
        <taxon>Pseudomonadota</taxon>
        <taxon>Gammaproteobacteria</taxon>
        <taxon>Alteromonadales</taxon>
        <taxon>Shewanellaceae</taxon>
        <taxon>Shewanella</taxon>
    </lineage>
</organism>
<evidence type="ECO:0000256" key="1">
    <source>
        <dbReference type="SAM" id="MobiDB-lite"/>
    </source>
</evidence>
<dbReference type="Proteomes" id="UP000001982">
    <property type="component" value="Chromosome"/>
</dbReference>